<name>A0A5C6M681_9PLAN</name>
<dbReference type="EMBL" id="SRHE01000256">
    <property type="protein sequence ID" value="TWW09502.1"/>
    <property type="molecule type" value="Genomic_DNA"/>
</dbReference>
<reference evidence="1 2" key="2">
    <citation type="submission" date="2019-08" db="EMBL/GenBank/DDBJ databases">
        <authorList>
            <person name="Henke P."/>
        </authorList>
    </citation>
    <scope>NUCLEOTIDE SEQUENCE [LARGE SCALE GENOMIC DNA]</scope>
    <source>
        <strain evidence="1">Phe10_nw2017</strain>
    </source>
</reference>
<protein>
    <submittedName>
        <fullName evidence="1">Uncharacterized protein</fullName>
    </submittedName>
</protein>
<reference evidence="1 2" key="1">
    <citation type="submission" date="2019-08" db="EMBL/GenBank/DDBJ databases">
        <title>100 year-old enigma solved: identification of Planctomyces bekefii, the type genus and species of the phylum Planctomycetes.</title>
        <authorList>
            <person name="Svetlana D.N."/>
            <person name="Overmann J."/>
        </authorList>
    </citation>
    <scope>NUCLEOTIDE SEQUENCE [LARGE SCALE GENOMIC DNA]</scope>
    <source>
        <strain evidence="1">Phe10_nw2017</strain>
    </source>
</reference>
<accession>A0A5C6M681</accession>
<comment type="caution">
    <text evidence="1">The sequence shown here is derived from an EMBL/GenBank/DDBJ whole genome shotgun (WGS) entry which is preliminary data.</text>
</comment>
<proteinExistence type="predicted"/>
<evidence type="ECO:0000313" key="1">
    <source>
        <dbReference type="EMBL" id="TWW09502.1"/>
    </source>
</evidence>
<keyword evidence="2" id="KW-1185">Reference proteome</keyword>
<organism evidence="1 2">
    <name type="scientific">Planctomyces bekefii</name>
    <dbReference type="NCBI Taxonomy" id="1653850"/>
    <lineage>
        <taxon>Bacteria</taxon>
        <taxon>Pseudomonadati</taxon>
        <taxon>Planctomycetota</taxon>
        <taxon>Planctomycetia</taxon>
        <taxon>Planctomycetales</taxon>
        <taxon>Planctomycetaceae</taxon>
        <taxon>Planctomyces</taxon>
    </lineage>
</organism>
<dbReference type="Proteomes" id="UP000321083">
    <property type="component" value="Unassembled WGS sequence"/>
</dbReference>
<sequence length="107" mass="12053">KVAGGREASSPGSAVDCVWRRLPQILRWIEQPWPRLVAIPQDFVTAYPRRNKQNLDPEGGLATIEALFIAAAFLKNWDLSLLKEYHFGPAFLEANGKTFEKYRLGPA</sequence>
<dbReference type="AlphaFoldDB" id="A0A5C6M681"/>
<gene>
    <name evidence="1" type="ORF">E3A20_13650</name>
</gene>
<feature type="non-terminal residue" evidence="1">
    <location>
        <position position="1"/>
    </location>
</feature>
<evidence type="ECO:0000313" key="2">
    <source>
        <dbReference type="Proteomes" id="UP000321083"/>
    </source>
</evidence>